<evidence type="ECO:0000313" key="1">
    <source>
        <dbReference type="EMBL" id="SDE24345.1"/>
    </source>
</evidence>
<organism evidence="1 2">
    <name type="scientific">Nocardioides lianchengensis</name>
    <dbReference type="NCBI Taxonomy" id="1045774"/>
    <lineage>
        <taxon>Bacteria</taxon>
        <taxon>Bacillati</taxon>
        <taxon>Actinomycetota</taxon>
        <taxon>Actinomycetes</taxon>
        <taxon>Propionibacteriales</taxon>
        <taxon>Nocardioidaceae</taxon>
        <taxon>Nocardioides</taxon>
    </lineage>
</organism>
<dbReference type="Pfam" id="PF02566">
    <property type="entry name" value="OsmC"/>
    <property type="match status" value="1"/>
</dbReference>
<dbReference type="EMBL" id="FMZM01000017">
    <property type="protein sequence ID" value="SDE24345.1"/>
    <property type="molecule type" value="Genomic_DNA"/>
</dbReference>
<gene>
    <name evidence="1" type="ORF">SAMN05421872_117109</name>
</gene>
<sequence>MSEQPETYRTVTLESTGDFTFAATNVRGGVLPVGSGDDDSFTPVELLLVALAGCGAIDLEHLTGKRAPFASFAARSEGHKVRDELGNHLVDLRVTFDVTFPEGDGGDKARAFLPRALEQIEGRLCSVGRTVQIGDPVRYVAGPVE</sequence>
<dbReference type="STRING" id="1045774.SAMN05421872_117109"/>
<accession>A0A1G7BDP2</accession>
<dbReference type="OrthoDB" id="4864805at2"/>
<dbReference type="RefSeq" id="WP_090860856.1">
    <property type="nucleotide sequence ID" value="NZ_FMZM01000017.1"/>
</dbReference>
<dbReference type="SUPFAM" id="SSF82784">
    <property type="entry name" value="OsmC-like"/>
    <property type="match status" value="1"/>
</dbReference>
<dbReference type="InterPro" id="IPR003718">
    <property type="entry name" value="OsmC/Ohr_fam"/>
</dbReference>
<dbReference type="InterPro" id="IPR015946">
    <property type="entry name" value="KH_dom-like_a/b"/>
</dbReference>
<evidence type="ECO:0000313" key="2">
    <source>
        <dbReference type="Proteomes" id="UP000199034"/>
    </source>
</evidence>
<dbReference type="Gene3D" id="3.30.300.20">
    <property type="match status" value="1"/>
</dbReference>
<keyword evidence="2" id="KW-1185">Reference proteome</keyword>
<dbReference type="AlphaFoldDB" id="A0A1G7BDP2"/>
<protein>
    <submittedName>
        <fullName evidence="1">Uncharacterized OsmC-related protein</fullName>
    </submittedName>
</protein>
<reference evidence="1 2" key="1">
    <citation type="submission" date="2016-10" db="EMBL/GenBank/DDBJ databases">
        <authorList>
            <person name="de Groot N.N."/>
        </authorList>
    </citation>
    <scope>NUCLEOTIDE SEQUENCE [LARGE SCALE GENOMIC DNA]</scope>
    <source>
        <strain evidence="1 2">CGMCC 4.6858</strain>
    </source>
</reference>
<name>A0A1G7BDP2_9ACTN</name>
<proteinExistence type="predicted"/>
<dbReference type="Proteomes" id="UP000199034">
    <property type="component" value="Unassembled WGS sequence"/>
</dbReference>
<dbReference type="InterPro" id="IPR036102">
    <property type="entry name" value="OsmC/Ohrsf"/>
</dbReference>